<dbReference type="Proteomes" id="UP001139035">
    <property type="component" value="Unassembled WGS sequence"/>
</dbReference>
<proteinExistence type="inferred from homology"/>
<dbReference type="PANTHER" id="PTHR37828">
    <property type="entry name" value="GSR2449 PROTEIN"/>
    <property type="match status" value="1"/>
</dbReference>
<evidence type="ECO:0000256" key="1">
    <source>
        <dbReference type="ARBA" id="ARBA00007689"/>
    </source>
</evidence>
<dbReference type="InterPro" id="IPR011008">
    <property type="entry name" value="Dimeric_a/b-barrel"/>
</dbReference>
<comment type="caution">
    <text evidence="3">The sequence shown here is derived from an EMBL/GenBank/DDBJ whole genome shotgun (WGS) entry which is preliminary data.</text>
</comment>
<protein>
    <submittedName>
        <fullName evidence="3">YciI family protein</fullName>
    </submittedName>
</protein>
<reference evidence="3" key="1">
    <citation type="submission" date="2022-01" db="EMBL/GenBank/DDBJ databases">
        <title>Jiella avicenniae sp. nov., a novel endophytic bacterium isolated from bark of Avicennia marina.</title>
        <authorList>
            <person name="Tuo L."/>
        </authorList>
    </citation>
    <scope>NUCLEOTIDE SEQUENCE</scope>
    <source>
        <strain evidence="3">CBK1P-4</strain>
    </source>
</reference>
<dbReference type="RefSeq" id="WP_233720398.1">
    <property type="nucleotide sequence ID" value="NZ_JAJUWU010000016.1"/>
</dbReference>
<accession>A0A9X1P455</accession>
<name>A0A9X1P455_9HYPH</name>
<dbReference type="SUPFAM" id="SSF54909">
    <property type="entry name" value="Dimeric alpha+beta barrel"/>
    <property type="match status" value="1"/>
</dbReference>
<evidence type="ECO:0000313" key="3">
    <source>
        <dbReference type="EMBL" id="MCE7029404.1"/>
    </source>
</evidence>
<evidence type="ECO:0000259" key="2">
    <source>
        <dbReference type="Pfam" id="PF03795"/>
    </source>
</evidence>
<dbReference type="InterPro" id="IPR005545">
    <property type="entry name" value="YCII"/>
</dbReference>
<evidence type="ECO:0000313" key="4">
    <source>
        <dbReference type="Proteomes" id="UP001139035"/>
    </source>
</evidence>
<comment type="similarity">
    <text evidence="1">Belongs to the YciI family.</text>
</comment>
<organism evidence="3 4">
    <name type="scientific">Jiella avicenniae</name>
    <dbReference type="NCBI Taxonomy" id="2907202"/>
    <lineage>
        <taxon>Bacteria</taxon>
        <taxon>Pseudomonadati</taxon>
        <taxon>Pseudomonadota</taxon>
        <taxon>Alphaproteobacteria</taxon>
        <taxon>Hyphomicrobiales</taxon>
        <taxon>Aurantimonadaceae</taxon>
        <taxon>Jiella</taxon>
    </lineage>
</organism>
<sequence length="129" mass="14538">MSQAEPSAMSVPDLLDRMMKAEFYLIENRLLTKPDDLKEKIREHLLYMIDLEKSGTLFLSGPLYDDSGAMTGNGMTIIRAGSFEEAEAIASRDPFVEAGYREPRIHRWVVNEGRVNVRLDLSDKSSSLA</sequence>
<dbReference type="Gene3D" id="3.30.70.1060">
    <property type="entry name" value="Dimeric alpha+beta barrel"/>
    <property type="match status" value="1"/>
</dbReference>
<feature type="domain" description="YCII-related" evidence="2">
    <location>
        <begin position="36"/>
        <end position="108"/>
    </location>
</feature>
<keyword evidence="4" id="KW-1185">Reference proteome</keyword>
<dbReference type="EMBL" id="JAJUWU010000016">
    <property type="protein sequence ID" value="MCE7029404.1"/>
    <property type="molecule type" value="Genomic_DNA"/>
</dbReference>
<gene>
    <name evidence="3" type="ORF">LZD57_15540</name>
</gene>
<dbReference type="Pfam" id="PF03795">
    <property type="entry name" value="YCII"/>
    <property type="match status" value="1"/>
</dbReference>
<dbReference type="PANTHER" id="PTHR37828:SF1">
    <property type="entry name" value="YCII-RELATED DOMAIN-CONTAINING PROTEIN"/>
    <property type="match status" value="1"/>
</dbReference>
<dbReference type="AlphaFoldDB" id="A0A9X1P455"/>